<dbReference type="Pfam" id="PF11694">
    <property type="entry name" value="DUF3290"/>
    <property type="match status" value="1"/>
</dbReference>
<evidence type="ECO:0000256" key="1">
    <source>
        <dbReference type="SAM" id="Phobius"/>
    </source>
</evidence>
<gene>
    <name evidence="2" type="ORF">HMPREF9952_2329</name>
</gene>
<reference evidence="2 3" key="1">
    <citation type="submission" date="2011-07" db="EMBL/GenBank/DDBJ databases">
        <authorList>
            <person name="Harkins D.M."/>
            <person name="Madupu R."/>
            <person name="Durkin A.S."/>
            <person name="Torralba M."/>
            <person name="Methe B."/>
            <person name="Sutton G.G."/>
            <person name="Nelson K.E."/>
        </authorList>
    </citation>
    <scope>NUCLEOTIDE SEQUENCE [LARGE SCALE GENOMIC DNA]</scope>
    <source>
        <strain evidence="2 3">HK 85</strain>
    </source>
</reference>
<organism evidence="2 3">
    <name type="scientific">Haemophilus pittmaniae HK 85</name>
    <dbReference type="NCBI Taxonomy" id="1035188"/>
    <lineage>
        <taxon>Bacteria</taxon>
        <taxon>Pseudomonadati</taxon>
        <taxon>Pseudomonadota</taxon>
        <taxon>Gammaproteobacteria</taxon>
        <taxon>Pasteurellales</taxon>
        <taxon>Pasteurellaceae</taxon>
        <taxon>Haemophilus</taxon>
    </lineage>
</organism>
<keyword evidence="1" id="KW-0472">Membrane</keyword>
<dbReference type="InterPro" id="IPR021707">
    <property type="entry name" value="DUF3290"/>
</dbReference>
<protein>
    <recommendedName>
        <fullName evidence="4">DUF3290 domain-containing protein</fullName>
    </recommendedName>
</protein>
<keyword evidence="1" id="KW-0812">Transmembrane</keyword>
<accession>F9Q6R4</accession>
<feature type="transmembrane region" description="Helical" evidence="1">
    <location>
        <begin position="81"/>
        <end position="99"/>
    </location>
</feature>
<keyword evidence="1" id="KW-1133">Transmembrane helix</keyword>
<proteinExistence type="predicted"/>
<dbReference type="STRING" id="1035188.HMPREF9952_2329"/>
<dbReference type="RefSeq" id="WP_007241706.1">
    <property type="nucleotide sequence ID" value="NZ_AFUV01000004.1"/>
</dbReference>
<sequence>MSAIINDNNQLINAKLRKLCYFSALIFRRSYVIFSYAFLEGHITFQGYLKYLLIFLSLGGLFLMISLYLRHRLETKYRDLSIILLLLIIFLLGVQYNQYQQNLVYASDTSRMLTFLNSVKDSQGLQPEEIKVNQQNLSNGMILNIRDQYYEVHFNNDFSAYTLSPTNLVNPNINVIDKDEN</sequence>
<feature type="transmembrane region" description="Helical" evidence="1">
    <location>
        <begin position="19"/>
        <end position="39"/>
    </location>
</feature>
<evidence type="ECO:0000313" key="2">
    <source>
        <dbReference type="EMBL" id="EGV07309.1"/>
    </source>
</evidence>
<evidence type="ECO:0008006" key="4">
    <source>
        <dbReference type="Google" id="ProtNLM"/>
    </source>
</evidence>
<name>F9Q6R4_9PAST</name>
<evidence type="ECO:0000313" key="3">
    <source>
        <dbReference type="Proteomes" id="UP000006235"/>
    </source>
</evidence>
<feature type="transmembrane region" description="Helical" evidence="1">
    <location>
        <begin position="51"/>
        <end position="69"/>
    </location>
</feature>
<dbReference type="EMBL" id="AFUV01000004">
    <property type="protein sequence ID" value="EGV07309.1"/>
    <property type="molecule type" value="Genomic_DNA"/>
</dbReference>
<dbReference type="Proteomes" id="UP000006235">
    <property type="component" value="Unassembled WGS sequence"/>
</dbReference>
<dbReference type="AlphaFoldDB" id="F9Q6R4"/>
<comment type="caution">
    <text evidence="2">The sequence shown here is derived from an EMBL/GenBank/DDBJ whole genome shotgun (WGS) entry which is preliminary data.</text>
</comment>